<comment type="caution">
    <text evidence="5">The sequence shown here is derived from an EMBL/GenBank/DDBJ whole genome shotgun (WGS) entry which is preliminary data.</text>
</comment>
<reference evidence="5 6" key="1">
    <citation type="submission" date="2019-10" db="EMBL/GenBank/DDBJ databases">
        <title>Description of Paenibacillus terricola sp. nov.</title>
        <authorList>
            <person name="Carlier A."/>
            <person name="Qi S."/>
        </authorList>
    </citation>
    <scope>NUCLEOTIDE SEQUENCE [LARGE SCALE GENOMIC DNA]</scope>
    <source>
        <strain evidence="5 6">LMG 31459</strain>
    </source>
</reference>
<evidence type="ECO:0000256" key="1">
    <source>
        <dbReference type="ARBA" id="ARBA00022801"/>
    </source>
</evidence>
<evidence type="ECO:0000256" key="4">
    <source>
        <dbReference type="SAM" id="Phobius"/>
    </source>
</evidence>
<feature type="transmembrane region" description="Helical" evidence="4">
    <location>
        <begin position="65"/>
        <end position="87"/>
    </location>
</feature>
<dbReference type="Proteomes" id="UP000596857">
    <property type="component" value="Unassembled WGS sequence"/>
</dbReference>
<accession>A0ABX1YL27</accession>
<keyword evidence="3" id="KW-0443">Lipid metabolism</keyword>
<dbReference type="PANTHER" id="PTHR10272:SF0">
    <property type="entry name" value="PLATELET-ACTIVATING FACTOR ACETYLHYDROLASE"/>
    <property type="match status" value="1"/>
</dbReference>
<dbReference type="RefSeq" id="WP_171719184.1">
    <property type="nucleotide sequence ID" value="NZ_WHOB01000068.1"/>
</dbReference>
<proteinExistence type="predicted"/>
<name>A0ABX1YL27_9BACL</name>
<dbReference type="Gene3D" id="3.40.50.1820">
    <property type="entry name" value="alpha/beta hydrolase"/>
    <property type="match status" value="1"/>
</dbReference>
<organism evidence="5 6">
    <name type="scientific">Paenibacillus phytohabitans</name>
    <dbReference type="NCBI Taxonomy" id="2654978"/>
    <lineage>
        <taxon>Bacteria</taxon>
        <taxon>Bacillati</taxon>
        <taxon>Bacillota</taxon>
        <taxon>Bacilli</taxon>
        <taxon>Bacillales</taxon>
        <taxon>Paenibacillaceae</taxon>
        <taxon>Paenibacillus</taxon>
    </lineage>
</organism>
<keyword evidence="2" id="KW-0442">Lipid degradation</keyword>
<dbReference type="PANTHER" id="PTHR10272">
    <property type="entry name" value="PLATELET-ACTIVATING FACTOR ACETYLHYDROLASE"/>
    <property type="match status" value="1"/>
</dbReference>
<keyword evidence="4" id="KW-0472">Membrane</keyword>
<feature type="transmembrane region" description="Helical" evidence="4">
    <location>
        <begin position="9"/>
        <end position="28"/>
    </location>
</feature>
<keyword evidence="6" id="KW-1185">Reference proteome</keyword>
<keyword evidence="1 5" id="KW-0378">Hydrolase</keyword>
<evidence type="ECO:0000256" key="2">
    <source>
        <dbReference type="ARBA" id="ARBA00022963"/>
    </source>
</evidence>
<dbReference type="InterPro" id="IPR029058">
    <property type="entry name" value="AB_hydrolase_fold"/>
</dbReference>
<feature type="transmembrane region" description="Helical" evidence="4">
    <location>
        <begin position="34"/>
        <end position="53"/>
    </location>
</feature>
<sequence>MHSLGKLKSWIRITLFIVFVILTLSPVIDWSFSWVLLAALLFIFALKGSIDLIRKKAKPRTLKRSFRVLKIIITAVALLIALIPPILFPQYRAPEVTGEYEVRTAVYTYTDPNRIEEFTDTGDNRFVNVEFWYPGNAGGTYPLVVFSHGAFGIRESNNSTFTELASHGYVVVSIDHPYHSFYTQSVDGKITMVNADYLREVYDSNKDGIYTMEELYGLTQKWMKLRTGDMNFVIDTILEKAVSDQDPVYQLIDTEHIGVFGHSMGGAASVALGRERSDVDAVVNLDAPFFSELVYDPEINELAAKNEPYHVPLLNIYTDDVWRQLGKNSAYAANEVDNPNFKDAYTVHFQGAKHLSLTDLPLFSPILANKLQRGQADSDKYYCIETMNELILQFFDYTLKDTGRFEPQAVY</sequence>
<evidence type="ECO:0000313" key="5">
    <source>
        <dbReference type="EMBL" id="NOU81745.1"/>
    </source>
</evidence>
<dbReference type="EMBL" id="WHOB01000068">
    <property type="protein sequence ID" value="NOU81745.1"/>
    <property type="molecule type" value="Genomic_DNA"/>
</dbReference>
<dbReference type="GO" id="GO:0016787">
    <property type="term" value="F:hydrolase activity"/>
    <property type="evidence" value="ECO:0007669"/>
    <property type="project" value="UniProtKB-KW"/>
</dbReference>
<dbReference type="SUPFAM" id="SSF53474">
    <property type="entry name" value="alpha/beta-Hydrolases"/>
    <property type="match status" value="1"/>
</dbReference>
<protein>
    <submittedName>
        <fullName evidence="5">Alpha/beta hydrolase</fullName>
    </submittedName>
</protein>
<evidence type="ECO:0000256" key="3">
    <source>
        <dbReference type="ARBA" id="ARBA00023098"/>
    </source>
</evidence>
<keyword evidence="4" id="KW-0812">Transmembrane</keyword>
<gene>
    <name evidence="5" type="ORF">GC101_23050</name>
</gene>
<evidence type="ECO:0000313" key="6">
    <source>
        <dbReference type="Proteomes" id="UP000596857"/>
    </source>
</evidence>
<keyword evidence="4" id="KW-1133">Transmembrane helix</keyword>
<dbReference type="Pfam" id="PF03403">
    <property type="entry name" value="PAF-AH_p_II"/>
    <property type="match status" value="1"/>
</dbReference>